<dbReference type="RefSeq" id="WP_146503605.1">
    <property type="nucleotide sequence ID" value="NZ_SJPG01000001.1"/>
</dbReference>
<keyword evidence="1" id="KW-1133">Transmembrane helix</keyword>
<sequence length="326" mass="35312">MLSILRRLNRQKDGFTLIELLVVIAIIAILVALLLPAVQQAREAARRSSCKNNLKQLGLALHNYHDTHRVFPPGWVIPDCPGLSDGDHRFVQYNAGWGIHILPMLEEGAIYDAQDFVMNGPCPGSGQPSNIGVLDAPSNTNFLNETLDSFSCPSDTKPSRGVNNCGTSSYVACRGNDANGGQSTTYSKLNGMFYTNSKVLMRDVVDGTSNTIMLGEVSWNQYYAFNTGSGITRGGLWGAFGQHKYDDMVSRTTNEIFGINQSRPDPGNTNDGFGSFHKGGAQFVLADGSVRFISENVDSRNAAGTTPMGTFQRLGVKDDGLVVGEF</sequence>
<keyword evidence="1" id="KW-0472">Membrane</keyword>
<protein>
    <submittedName>
        <fullName evidence="3">Type II secretion system protein G</fullName>
    </submittedName>
</protein>
<dbReference type="Proteomes" id="UP000316095">
    <property type="component" value="Unassembled WGS sequence"/>
</dbReference>
<reference evidence="3 4" key="1">
    <citation type="submission" date="2019-02" db="EMBL/GenBank/DDBJ databases">
        <title>Deep-cultivation of Planctomycetes and their phenomic and genomic characterization uncovers novel biology.</title>
        <authorList>
            <person name="Wiegand S."/>
            <person name="Jogler M."/>
            <person name="Boedeker C."/>
            <person name="Pinto D."/>
            <person name="Vollmers J."/>
            <person name="Rivas-Marin E."/>
            <person name="Kohn T."/>
            <person name="Peeters S.H."/>
            <person name="Heuer A."/>
            <person name="Rast P."/>
            <person name="Oberbeckmann S."/>
            <person name="Bunk B."/>
            <person name="Jeske O."/>
            <person name="Meyerdierks A."/>
            <person name="Storesund J.E."/>
            <person name="Kallscheuer N."/>
            <person name="Luecker S."/>
            <person name="Lage O.M."/>
            <person name="Pohl T."/>
            <person name="Merkel B.J."/>
            <person name="Hornburger P."/>
            <person name="Mueller R.-W."/>
            <person name="Bruemmer F."/>
            <person name="Labrenz M."/>
            <person name="Spormann A.M."/>
            <person name="Op Den Camp H."/>
            <person name="Overmann J."/>
            <person name="Amann R."/>
            <person name="Jetten M.S.M."/>
            <person name="Mascher T."/>
            <person name="Medema M.H."/>
            <person name="Devos D.P."/>
            <person name="Kaster A.-K."/>
            <person name="Ovreas L."/>
            <person name="Rohde M."/>
            <person name="Galperin M.Y."/>
            <person name="Jogler C."/>
        </authorList>
    </citation>
    <scope>NUCLEOTIDE SEQUENCE [LARGE SCALE GENOMIC DNA]</scope>
    <source>
        <strain evidence="3 4">Pan54</strain>
    </source>
</reference>
<dbReference type="EMBL" id="SJPG01000001">
    <property type="protein sequence ID" value="TWT61644.1"/>
    <property type="molecule type" value="Genomic_DNA"/>
</dbReference>
<dbReference type="NCBIfam" id="TIGR02532">
    <property type="entry name" value="IV_pilin_GFxxxE"/>
    <property type="match status" value="1"/>
</dbReference>
<dbReference type="NCBIfam" id="TIGR04294">
    <property type="entry name" value="pre_pil_HX9DG"/>
    <property type="match status" value="1"/>
</dbReference>
<evidence type="ECO:0000313" key="4">
    <source>
        <dbReference type="Proteomes" id="UP000316095"/>
    </source>
</evidence>
<feature type="domain" description="DUF1559" evidence="2">
    <location>
        <begin position="39"/>
        <end position="299"/>
    </location>
</feature>
<accession>A0A5C5XFR5</accession>
<feature type="transmembrane region" description="Helical" evidence="1">
    <location>
        <begin position="20"/>
        <end position="38"/>
    </location>
</feature>
<evidence type="ECO:0000256" key="1">
    <source>
        <dbReference type="SAM" id="Phobius"/>
    </source>
</evidence>
<dbReference type="PANTHER" id="PTHR30093">
    <property type="entry name" value="GENERAL SECRETION PATHWAY PROTEIN G"/>
    <property type="match status" value="1"/>
</dbReference>
<organism evidence="3 4">
    <name type="scientific">Rubinisphaera italica</name>
    <dbReference type="NCBI Taxonomy" id="2527969"/>
    <lineage>
        <taxon>Bacteria</taxon>
        <taxon>Pseudomonadati</taxon>
        <taxon>Planctomycetota</taxon>
        <taxon>Planctomycetia</taxon>
        <taxon>Planctomycetales</taxon>
        <taxon>Planctomycetaceae</taxon>
        <taxon>Rubinisphaera</taxon>
    </lineage>
</organism>
<dbReference type="InterPro" id="IPR045584">
    <property type="entry name" value="Pilin-like"/>
</dbReference>
<dbReference type="InterPro" id="IPR027558">
    <property type="entry name" value="Pre_pil_HX9DG_C"/>
</dbReference>
<dbReference type="Pfam" id="PF07963">
    <property type="entry name" value="N_methyl"/>
    <property type="match status" value="1"/>
</dbReference>
<dbReference type="InterPro" id="IPR011453">
    <property type="entry name" value="DUF1559"/>
</dbReference>
<name>A0A5C5XFR5_9PLAN</name>
<evidence type="ECO:0000259" key="2">
    <source>
        <dbReference type="Pfam" id="PF07596"/>
    </source>
</evidence>
<keyword evidence="4" id="KW-1185">Reference proteome</keyword>
<evidence type="ECO:0000313" key="3">
    <source>
        <dbReference type="EMBL" id="TWT61644.1"/>
    </source>
</evidence>
<keyword evidence="1" id="KW-0812">Transmembrane</keyword>
<dbReference type="Gene3D" id="3.30.700.10">
    <property type="entry name" value="Glycoprotein, Type 4 Pilin"/>
    <property type="match status" value="1"/>
</dbReference>
<proteinExistence type="predicted"/>
<dbReference type="Pfam" id="PF07596">
    <property type="entry name" value="SBP_bac_10"/>
    <property type="match status" value="1"/>
</dbReference>
<dbReference type="AlphaFoldDB" id="A0A5C5XFR5"/>
<dbReference type="PANTHER" id="PTHR30093:SF2">
    <property type="entry name" value="TYPE II SECRETION SYSTEM PROTEIN H"/>
    <property type="match status" value="1"/>
</dbReference>
<dbReference type="OrthoDB" id="240776at2"/>
<gene>
    <name evidence="3" type="primary">xcpT_17</name>
    <name evidence="3" type="ORF">Pan54_23800</name>
</gene>
<dbReference type="InterPro" id="IPR012902">
    <property type="entry name" value="N_methyl_site"/>
</dbReference>
<comment type="caution">
    <text evidence="3">The sequence shown here is derived from an EMBL/GenBank/DDBJ whole genome shotgun (WGS) entry which is preliminary data.</text>
</comment>
<dbReference type="SUPFAM" id="SSF54523">
    <property type="entry name" value="Pili subunits"/>
    <property type="match status" value="1"/>
</dbReference>